<dbReference type="OrthoDB" id="1680942at2"/>
<dbReference type="PATRIC" id="fig|1121326.3.peg.1969"/>
<dbReference type="Gene3D" id="3.40.50.1240">
    <property type="entry name" value="Phosphoglycerate mutase-like"/>
    <property type="match status" value="1"/>
</dbReference>
<dbReference type="Pfam" id="PF00300">
    <property type="entry name" value="His_Phos_1"/>
    <property type="match status" value="1"/>
</dbReference>
<dbReference type="InterPro" id="IPR013078">
    <property type="entry name" value="His_Pase_superF_clade-1"/>
</dbReference>
<proteinExistence type="predicted"/>
<dbReference type="SUPFAM" id="SSF53254">
    <property type="entry name" value="Phosphoglycerate mutase-like"/>
    <property type="match status" value="1"/>
</dbReference>
<accession>A0A162T2K2</accession>
<evidence type="ECO:0000313" key="1">
    <source>
        <dbReference type="EMBL" id="KZL92170.1"/>
    </source>
</evidence>
<dbReference type="AlphaFoldDB" id="A0A162T2K2"/>
<dbReference type="EMBL" id="LWAE01000002">
    <property type="protein sequence ID" value="KZL92170.1"/>
    <property type="molecule type" value="Genomic_DNA"/>
</dbReference>
<comment type="caution">
    <text evidence="1">The sequence shown here is derived from an EMBL/GenBank/DDBJ whole genome shotgun (WGS) entry which is preliminary data.</text>
</comment>
<organism evidence="1 2">
    <name type="scientific">Clostridium magnum DSM 2767</name>
    <dbReference type="NCBI Taxonomy" id="1121326"/>
    <lineage>
        <taxon>Bacteria</taxon>
        <taxon>Bacillati</taxon>
        <taxon>Bacillota</taxon>
        <taxon>Clostridia</taxon>
        <taxon>Eubacteriales</taxon>
        <taxon>Clostridiaceae</taxon>
        <taxon>Clostridium</taxon>
    </lineage>
</organism>
<dbReference type="CDD" id="cd07067">
    <property type="entry name" value="HP_PGM_like"/>
    <property type="match status" value="1"/>
</dbReference>
<evidence type="ECO:0000313" key="2">
    <source>
        <dbReference type="Proteomes" id="UP000076603"/>
    </source>
</evidence>
<name>A0A162T2K2_9CLOT</name>
<sequence length="180" mass="21450">MKIGLIRHFKVDLKKNRFMTSKEYNQYMFEYDRSEVIPNEVVIDKEWDKCFCSSLSRAVTTAKTVYDGEIIITDKLIEIPSAAWINNNIRVPYTIWVMFNRIAWIRNHMSQPEGRRITIKRINEIIDIILKEKDKNILIVSHAGTLYEIQKILIRKGFRGNYFIKPQNGKLYIFENKKMK</sequence>
<reference evidence="1 2" key="1">
    <citation type="submission" date="2016-04" db="EMBL/GenBank/DDBJ databases">
        <title>Genome sequence of Clostridium magnum DSM 2767.</title>
        <authorList>
            <person name="Poehlein A."/>
            <person name="Uhlig R."/>
            <person name="Fischer R."/>
            <person name="Bahl H."/>
            <person name="Daniel R."/>
        </authorList>
    </citation>
    <scope>NUCLEOTIDE SEQUENCE [LARGE SCALE GENOMIC DNA]</scope>
    <source>
        <strain evidence="1 2">DSM 2767</strain>
    </source>
</reference>
<dbReference type="Proteomes" id="UP000076603">
    <property type="component" value="Unassembled WGS sequence"/>
</dbReference>
<dbReference type="InterPro" id="IPR029033">
    <property type="entry name" value="His_PPase_superfam"/>
</dbReference>
<keyword evidence="2" id="KW-1185">Reference proteome</keyword>
<dbReference type="STRING" id="1121326.CLMAG_19790"/>
<protein>
    <submittedName>
        <fullName evidence="1">Histidine phosphatase superfamily</fullName>
    </submittedName>
</protein>
<dbReference type="RefSeq" id="WP_066621463.1">
    <property type="nucleotide sequence ID" value="NZ_FQXL01000004.1"/>
</dbReference>
<gene>
    <name evidence="1" type="ORF">CLMAG_19790</name>
</gene>